<keyword evidence="3" id="KW-0677">Repeat</keyword>
<dbReference type="GO" id="GO:0005886">
    <property type="term" value="C:plasma membrane"/>
    <property type="evidence" value="ECO:0007669"/>
    <property type="project" value="TreeGrafter"/>
</dbReference>
<dbReference type="GO" id="GO:0006816">
    <property type="term" value="P:calcium ion transport"/>
    <property type="evidence" value="ECO:0007669"/>
    <property type="project" value="TreeGrafter"/>
</dbReference>
<dbReference type="AlphaFoldDB" id="A0AAV2R3I3"/>
<feature type="non-terminal residue" evidence="8">
    <location>
        <position position="1"/>
    </location>
</feature>
<evidence type="ECO:0000313" key="9">
    <source>
        <dbReference type="Proteomes" id="UP001497623"/>
    </source>
</evidence>
<evidence type="ECO:0000256" key="5">
    <source>
        <dbReference type="ARBA" id="ARBA00023136"/>
    </source>
</evidence>
<sequence length="538" mass="59817">APIVWIIENVTQPSLAPEYMRSRLVRIESDAIVNCNGSVATSKEWSLMQVSELDGNPIKEIITKEVINSWNFSMLSIPERFLEYGTYLVSYRLQLLASKIFPLFRISSTYIKIVPTPLLASLIEGGLSKVSRGYQDSILLEPYTFSEDPDFPEEKVFNYTWFCRRVDMDDDFIVVDSGDPLDIRIQSDNIQDIPKPFTVTQELGGGCFGKGPGAMNYNKGKLNLQIASLTHYDALYEIVVMIQKDKRYALTKVQIKVLKEAPPEMSIQCADPKLCIPTFGGVYVNPSSRIALASICSDYCDPGMTYRWQINSADGQNVKESRTCGGNSSLAEPTPSPTPPPEDKGASLGPDPCPPLIPTGKESMDIAIGSDFFKENDKHESFKITLFVRLPSGVEGEYVMTLKLNKPPFGGSCKIEPSEGLAMIDDFIVSCQDWQDPEEAGIDQYSYFVYEPTDSGPQKRTIIAATQPKAELLMPVGNFTLYCDIWDKYGTFVEVEVGELTAFMPNQTLVEAYNVGDVLEYLSATGNQFKIGMLLTAQ</sequence>
<evidence type="ECO:0000313" key="8">
    <source>
        <dbReference type="EMBL" id="CAL4110573.1"/>
    </source>
</evidence>
<dbReference type="InterPro" id="IPR002859">
    <property type="entry name" value="PKD/REJ-like"/>
</dbReference>
<evidence type="ECO:0000259" key="7">
    <source>
        <dbReference type="Pfam" id="PF02010"/>
    </source>
</evidence>
<keyword evidence="4" id="KW-1133">Transmembrane helix</keyword>
<comment type="caution">
    <text evidence="8">The sequence shown here is derived from an EMBL/GenBank/DDBJ whole genome shotgun (WGS) entry which is preliminary data.</text>
</comment>
<dbReference type="Pfam" id="PF02010">
    <property type="entry name" value="REJ"/>
    <property type="match status" value="1"/>
</dbReference>
<dbReference type="PANTHER" id="PTHR46730">
    <property type="entry name" value="POLYCYSTIN-1"/>
    <property type="match status" value="1"/>
</dbReference>
<feature type="domain" description="PKD/REJ-like" evidence="7">
    <location>
        <begin position="34"/>
        <end position="496"/>
    </location>
</feature>
<proteinExistence type="predicted"/>
<comment type="subcellular location">
    <subcellularLocation>
        <location evidence="1">Membrane</location>
    </subcellularLocation>
</comment>
<evidence type="ECO:0000256" key="3">
    <source>
        <dbReference type="ARBA" id="ARBA00022737"/>
    </source>
</evidence>
<evidence type="ECO:0000256" key="6">
    <source>
        <dbReference type="SAM" id="MobiDB-lite"/>
    </source>
</evidence>
<feature type="non-terminal residue" evidence="8">
    <location>
        <position position="538"/>
    </location>
</feature>
<name>A0AAV2R3I3_MEGNR</name>
<accession>A0AAV2R3I3</accession>
<keyword evidence="9" id="KW-1185">Reference proteome</keyword>
<evidence type="ECO:0000256" key="1">
    <source>
        <dbReference type="ARBA" id="ARBA00004370"/>
    </source>
</evidence>
<feature type="region of interest" description="Disordered" evidence="6">
    <location>
        <begin position="317"/>
        <end position="360"/>
    </location>
</feature>
<dbReference type="Proteomes" id="UP001497623">
    <property type="component" value="Unassembled WGS sequence"/>
</dbReference>
<protein>
    <recommendedName>
        <fullName evidence="7">PKD/REJ-like domain-containing protein</fullName>
    </recommendedName>
</protein>
<keyword evidence="5" id="KW-0472">Membrane</keyword>
<evidence type="ECO:0000256" key="4">
    <source>
        <dbReference type="ARBA" id="ARBA00022989"/>
    </source>
</evidence>
<dbReference type="EMBL" id="CAXKWB010014413">
    <property type="protein sequence ID" value="CAL4110573.1"/>
    <property type="molecule type" value="Genomic_DNA"/>
</dbReference>
<organism evidence="8 9">
    <name type="scientific">Meganyctiphanes norvegica</name>
    <name type="common">Northern krill</name>
    <name type="synonym">Thysanopoda norvegica</name>
    <dbReference type="NCBI Taxonomy" id="48144"/>
    <lineage>
        <taxon>Eukaryota</taxon>
        <taxon>Metazoa</taxon>
        <taxon>Ecdysozoa</taxon>
        <taxon>Arthropoda</taxon>
        <taxon>Crustacea</taxon>
        <taxon>Multicrustacea</taxon>
        <taxon>Malacostraca</taxon>
        <taxon>Eumalacostraca</taxon>
        <taxon>Eucarida</taxon>
        <taxon>Euphausiacea</taxon>
        <taxon>Euphausiidae</taxon>
        <taxon>Meganyctiphanes</taxon>
    </lineage>
</organism>
<dbReference type="PANTHER" id="PTHR46730:SF1">
    <property type="entry name" value="PLAT DOMAIN-CONTAINING PROTEIN"/>
    <property type="match status" value="1"/>
</dbReference>
<dbReference type="GO" id="GO:0005261">
    <property type="term" value="F:monoatomic cation channel activity"/>
    <property type="evidence" value="ECO:0007669"/>
    <property type="project" value="TreeGrafter"/>
</dbReference>
<evidence type="ECO:0000256" key="2">
    <source>
        <dbReference type="ARBA" id="ARBA00022692"/>
    </source>
</evidence>
<keyword evidence="2" id="KW-0812">Transmembrane</keyword>
<reference evidence="8 9" key="1">
    <citation type="submission" date="2024-05" db="EMBL/GenBank/DDBJ databases">
        <authorList>
            <person name="Wallberg A."/>
        </authorList>
    </citation>
    <scope>NUCLEOTIDE SEQUENCE [LARGE SCALE GENOMIC DNA]</scope>
</reference>
<gene>
    <name evidence="8" type="ORF">MNOR_LOCUS19439</name>
</gene>